<dbReference type="SUPFAM" id="SSF53335">
    <property type="entry name" value="S-adenosyl-L-methionine-dependent methyltransferases"/>
    <property type="match status" value="1"/>
</dbReference>
<dbReference type="GO" id="GO:0032259">
    <property type="term" value="P:methylation"/>
    <property type="evidence" value="ECO:0007669"/>
    <property type="project" value="UniProtKB-KW"/>
</dbReference>
<dbReference type="GO" id="GO:0008276">
    <property type="term" value="F:protein methyltransferase activity"/>
    <property type="evidence" value="ECO:0007669"/>
    <property type="project" value="InterPro"/>
</dbReference>
<feature type="domain" description="Methyltransferase" evidence="7">
    <location>
        <begin position="254"/>
        <end position="318"/>
    </location>
</feature>
<dbReference type="PANTHER" id="PTHR43182">
    <property type="entry name" value="COBALT-PRECORRIN-6B C(15)-METHYLTRANSFERASE (DECARBOXYLATING)"/>
    <property type="match status" value="1"/>
</dbReference>
<feature type="domain" description="Tetrapyrrole methylase" evidence="6">
    <location>
        <begin position="4"/>
        <end position="191"/>
    </location>
</feature>
<dbReference type="EMBL" id="AKWR02000041">
    <property type="protein sequence ID" value="EMJ38221.1"/>
    <property type="molecule type" value="Genomic_DNA"/>
</dbReference>
<name>A0A0F6IJJ6_LEPIR</name>
<dbReference type="InterPro" id="IPR006365">
    <property type="entry name" value="Cbl_synth_CobL"/>
</dbReference>
<dbReference type="GO" id="GO:0009236">
    <property type="term" value="P:cobalamin biosynthetic process"/>
    <property type="evidence" value="ECO:0007669"/>
    <property type="project" value="UniProtKB-UniPathway"/>
</dbReference>
<dbReference type="InterPro" id="IPR029063">
    <property type="entry name" value="SAM-dependent_MTases_sf"/>
</dbReference>
<dbReference type="InterPro" id="IPR012818">
    <property type="entry name" value="CbiE"/>
</dbReference>
<evidence type="ECO:0000259" key="7">
    <source>
        <dbReference type="Pfam" id="PF13847"/>
    </source>
</evidence>
<dbReference type="Pfam" id="PF13847">
    <property type="entry name" value="Methyltransf_31"/>
    <property type="match status" value="1"/>
</dbReference>
<evidence type="ECO:0000313" key="8">
    <source>
        <dbReference type="EMBL" id="EMJ38221.1"/>
    </source>
</evidence>
<dbReference type="Pfam" id="PF00590">
    <property type="entry name" value="TP_methylase"/>
    <property type="match status" value="1"/>
</dbReference>
<gene>
    <name evidence="8" type="ORF">LEP1GSC079_4429</name>
</gene>
<evidence type="ECO:0000256" key="4">
    <source>
        <dbReference type="ARBA" id="ARBA00022679"/>
    </source>
</evidence>
<evidence type="ECO:0000256" key="2">
    <source>
        <dbReference type="ARBA" id="ARBA00022573"/>
    </source>
</evidence>
<dbReference type="InterPro" id="IPR025714">
    <property type="entry name" value="Methyltranfer_dom"/>
</dbReference>
<organism evidence="8 9">
    <name type="scientific">Leptospira interrogans str. FPW1039</name>
    <dbReference type="NCBI Taxonomy" id="1193040"/>
    <lineage>
        <taxon>Bacteria</taxon>
        <taxon>Pseudomonadati</taxon>
        <taxon>Spirochaetota</taxon>
        <taxon>Spirochaetia</taxon>
        <taxon>Leptospirales</taxon>
        <taxon>Leptospiraceae</taxon>
        <taxon>Leptospira</taxon>
    </lineage>
</organism>
<dbReference type="NCBIfam" id="TIGR02467">
    <property type="entry name" value="CbiE"/>
    <property type="match status" value="1"/>
</dbReference>
<protein>
    <submittedName>
        <fullName evidence="8">Precorrin-6y C5,15-methyltransferase (Decarboxylating), CbiE subunit / precorrin-6Y C5,15-methyltransferase (Decarboxylating), CbiT subunit multi-domain protein</fullName>
        <ecNumber evidence="8">2.1.1.132</ecNumber>
    </submittedName>
</protein>
<dbReference type="CDD" id="cd02440">
    <property type="entry name" value="AdoMet_MTases"/>
    <property type="match status" value="1"/>
</dbReference>
<dbReference type="InterPro" id="IPR014008">
    <property type="entry name" value="Cbl_synth_MTase_CbiT"/>
</dbReference>
<dbReference type="InterPro" id="IPR014777">
    <property type="entry name" value="4pyrrole_Mease_sub1"/>
</dbReference>
<dbReference type="SUPFAM" id="SSF53790">
    <property type="entry name" value="Tetrapyrrole methylase"/>
    <property type="match status" value="1"/>
</dbReference>
<dbReference type="CDD" id="cd11644">
    <property type="entry name" value="Precorrin-6Y-MT"/>
    <property type="match status" value="1"/>
</dbReference>
<accession>A0A0F6IJJ6</accession>
<dbReference type="PIRSF" id="PIRSF036428">
    <property type="entry name" value="CobL"/>
    <property type="match status" value="1"/>
</dbReference>
<sequence>MKAVTVVGMGDEGCPGLSSIAANAIAKAQILAGGKRHLDFFPQFSGEKIVFKDDLTQTIKRIAELSLEHTICVLASGDPLFFGIGNLIRKKVGPEYVDFIPAPSSVQHAFAKIGIPWDDAEVLSLHGRSSKGLITKLQFLNKVALFTDKINHPKEIASYLLSFNESEWTAFVCENLGGEKERIRKFDLKSLSEEEGIDPLNVLILIRNSANWKPPTVVPNVSEENYSKRVPKKGLITKKEVRILSIAFLNIREDSVIWDIGAGSGSIAIEAAQIAKNGKSYAIEIDPEGIEICKQNILLQKTDNVHVISGKAPEVLEKLPDPDCIFVGGSNGDIYEIIRISLNKLSPLGSLVINAVTIDNVSQIYQSFKKLKLVPEVTLLNVSRGRVLKDYLRYEALNPIHIFKIKKPEKM</sequence>
<keyword evidence="5" id="KW-0949">S-adenosyl-L-methionine</keyword>
<evidence type="ECO:0000313" key="9">
    <source>
        <dbReference type="Proteomes" id="UP000012164"/>
    </source>
</evidence>
<keyword evidence="3 8" id="KW-0489">Methyltransferase</keyword>
<dbReference type="Gene3D" id="3.30.950.10">
    <property type="entry name" value="Methyltransferase, Cobalt-precorrin-4 Transmethylase, Domain 2"/>
    <property type="match status" value="1"/>
</dbReference>
<dbReference type="Proteomes" id="UP000012164">
    <property type="component" value="Unassembled WGS sequence"/>
</dbReference>
<dbReference type="InterPro" id="IPR014776">
    <property type="entry name" value="4pyrrole_Mease_sub2"/>
</dbReference>
<dbReference type="GO" id="GO:0046025">
    <property type="term" value="F:precorrin-6Y C5,15-methyltransferase (decarboxylating) activity"/>
    <property type="evidence" value="ECO:0007669"/>
    <property type="project" value="UniProtKB-EC"/>
</dbReference>
<dbReference type="NCBIfam" id="TIGR02469">
    <property type="entry name" value="CbiT"/>
    <property type="match status" value="1"/>
</dbReference>
<comment type="pathway">
    <text evidence="1">Cofactor biosynthesis; adenosylcobalamin biosynthesis.</text>
</comment>
<proteinExistence type="predicted"/>
<evidence type="ECO:0000256" key="3">
    <source>
        <dbReference type="ARBA" id="ARBA00022603"/>
    </source>
</evidence>
<dbReference type="UniPathway" id="UPA00148"/>
<keyword evidence="2" id="KW-0169">Cobalamin biosynthesis</keyword>
<keyword evidence="4 8" id="KW-0808">Transferase</keyword>
<evidence type="ECO:0000256" key="1">
    <source>
        <dbReference type="ARBA" id="ARBA00004953"/>
    </source>
</evidence>
<comment type="caution">
    <text evidence="8">The sequence shown here is derived from an EMBL/GenBank/DDBJ whole genome shotgun (WGS) entry which is preliminary data.</text>
</comment>
<dbReference type="Gene3D" id="3.40.1010.10">
    <property type="entry name" value="Cobalt-precorrin-4 Transmethylase, Domain 1"/>
    <property type="match status" value="1"/>
</dbReference>
<evidence type="ECO:0000256" key="5">
    <source>
        <dbReference type="ARBA" id="ARBA00022691"/>
    </source>
</evidence>
<dbReference type="EC" id="2.1.1.132" evidence="8"/>
<dbReference type="AlphaFoldDB" id="A0A0F6IJJ6"/>
<dbReference type="InterPro" id="IPR035996">
    <property type="entry name" value="4pyrrol_Methylase_sf"/>
</dbReference>
<dbReference type="InterPro" id="IPR000878">
    <property type="entry name" value="4pyrrol_Mease"/>
</dbReference>
<reference evidence="8 9" key="1">
    <citation type="submission" date="2013-01" db="EMBL/GenBank/DDBJ databases">
        <authorList>
            <person name="Harkins D.M."/>
            <person name="Durkin A.S."/>
            <person name="Brinkac L.M."/>
            <person name="Haft D.H."/>
            <person name="Selengut J.D."/>
            <person name="Sanka R."/>
            <person name="DePew J."/>
            <person name="Purushe J."/>
            <person name="Peacock S.J."/>
            <person name="Thaipadungpanit J."/>
            <person name="Wuthiekanun V.W."/>
            <person name="Day N.P."/>
            <person name="Vinetz J.M."/>
            <person name="Sutton G.G."/>
            <person name="Nierman W.C."/>
            <person name="Fouts D.E."/>
        </authorList>
    </citation>
    <scope>NUCLEOTIDE SEQUENCE [LARGE SCALE GENOMIC DNA]</scope>
    <source>
        <strain evidence="8 9">FPW1039</strain>
    </source>
</reference>
<dbReference type="Gene3D" id="3.40.50.150">
    <property type="entry name" value="Vaccinia Virus protein VP39"/>
    <property type="match status" value="1"/>
</dbReference>
<evidence type="ECO:0000259" key="6">
    <source>
        <dbReference type="Pfam" id="PF00590"/>
    </source>
</evidence>
<dbReference type="PANTHER" id="PTHR43182:SF1">
    <property type="entry name" value="COBALT-PRECORRIN-7 C(5)-METHYLTRANSFERASE"/>
    <property type="match status" value="1"/>
</dbReference>
<dbReference type="InterPro" id="IPR050714">
    <property type="entry name" value="Cobalamin_biosynth_MTase"/>
</dbReference>